<feature type="signal peptide" evidence="2">
    <location>
        <begin position="1"/>
        <end position="21"/>
    </location>
</feature>
<gene>
    <name evidence="3" type="ORF">CDES_07785</name>
</gene>
<proteinExistence type="predicted"/>
<evidence type="ECO:0000313" key="4">
    <source>
        <dbReference type="Proteomes" id="UP000068067"/>
    </source>
</evidence>
<dbReference type="KEGG" id="cdx:CDES_07785"/>
<dbReference type="Proteomes" id="UP000068067">
    <property type="component" value="Chromosome"/>
</dbReference>
<evidence type="ECO:0000313" key="3">
    <source>
        <dbReference type="EMBL" id="ALC05962.1"/>
    </source>
</evidence>
<reference evidence="3 4" key="1">
    <citation type="submission" date="2014-08" db="EMBL/GenBank/DDBJ databases">
        <title>Complete genome sequence of Corynebacterium deserti GIMN1.010 (=DSM 45689), isolated from desert sand in western China.</title>
        <authorList>
            <person name="Ruckert C."/>
            <person name="Albersmeier A."/>
            <person name="Kalinowski J."/>
        </authorList>
    </citation>
    <scope>NUCLEOTIDE SEQUENCE [LARGE SCALE GENOMIC DNA]</scope>
    <source>
        <strain evidence="3 4">GIMN1.010</strain>
    </source>
</reference>
<feature type="region of interest" description="Disordered" evidence="1">
    <location>
        <begin position="19"/>
        <end position="49"/>
    </location>
</feature>
<protein>
    <submittedName>
        <fullName evidence="3">Putative secreted protein</fullName>
    </submittedName>
</protein>
<dbReference type="EMBL" id="CP009220">
    <property type="protein sequence ID" value="ALC05962.1"/>
    <property type="molecule type" value="Genomic_DNA"/>
</dbReference>
<dbReference type="STRING" id="931089.CDES_07785"/>
<dbReference type="AlphaFoldDB" id="A0A0M4CXH1"/>
<name>A0A0M4CXH1_9CORY</name>
<evidence type="ECO:0000256" key="1">
    <source>
        <dbReference type="SAM" id="MobiDB-lite"/>
    </source>
</evidence>
<keyword evidence="2" id="KW-0732">Signal</keyword>
<organism evidence="3 4">
    <name type="scientific">Corynebacterium deserti GIMN1.010</name>
    <dbReference type="NCBI Taxonomy" id="931089"/>
    <lineage>
        <taxon>Bacteria</taxon>
        <taxon>Bacillati</taxon>
        <taxon>Actinomycetota</taxon>
        <taxon>Actinomycetes</taxon>
        <taxon>Mycobacteriales</taxon>
        <taxon>Corynebacteriaceae</taxon>
        <taxon>Corynebacterium</taxon>
    </lineage>
</organism>
<dbReference type="PROSITE" id="PS51257">
    <property type="entry name" value="PROKAR_LIPOPROTEIN"/>
    <property type="match status" value="1"/>
</dbReference>
<dbReference type="PATRIC" id="fig|931089.4.peg.1571"/>
<sequence length="251" mass="26249">MKRLLLIFGAALLLVSSCASPESDADPPNPTTSATTASSTTSSTPITTEGPAEVIESGTWLVGTDILPGTYKFDGSTDSCYWSRLSGFGGTLDEIISNDRPRGQSFVTIEASDKGFKTSGCGQWTRVDDASPEVESSVVVSSVATTTAPDPAPVATGPTFVKCWENNAALMSDGSISVDTVNCHMEEQDPGQVAIADGGTCPAYLCGYGTNDQGQRNPSSGEIQTLHGCQDGYINDPELCGAVAWVETHQY</sequence>
<keyword evidence="4" id="KW-1185">Reference proteome</keyword>
<feature type="chain" id="PRO_5038704239" evidence="2">
    <location>
        <begin position="22"/>
        <end position="251"/>
    </location>
</feature>
<feature type="compositionally biased region" description="Low complexity" evidence="1">
    <location>
        <begin position="31"/>
        <end position="48"/>
    </location>
</feature>
<evidence type="ECO:0000256" key="2">
    <source>
        <dbReference type="SAM" id="SignalP"/>
    </source>
</evidence>
<accession>A0A0M4CXH1</accession>